<protein>
    <recommendedName>
        <fullName evidence="3">Orphan protein</fullName>
    </recommendedName>
</protein>
<keyword evidence="2" id="KW-1185">Reference proteome</keyword>
<name>A0ABU8EPC7_9GAMM</name>
<evidence type="ECO:0008006" key="3">
    <source>
        <dbReference type="Google" id="ProtNLM"/>
    </source>
</evidence>
<reference evidence="1 2" key="1">
    <citation type="submission" date="2023-12" db="EMBL/GenBank/DDBJ databases">
        <title>Friends and Foes: Symbiotic and Algicidal bacterial influence on Karenia brevis blooms.</title>
        <authorList>
            <person name="Fei C."/>
            <person name="Mohamed A.R."/>
            <person name="Booker A."/>
            <person name="Arshad M."/>
            <person name="Klass S."/>
            <person name="Ahn S."/>
            <person name="Gilbert P.M."/>
            <person name="Heil C.A."/>
            <person name="Martinez J.M."/>
            <person name="Amin S.A."/>
        </authorList>
    </citation>
    <scope>NUCLEOTIDE SEQUENCE [LARGE SCALE GENOMIC DNA]</scope>
    <source>
        <strain evidence="1 2">CE15</strain>
    </source>
</reference>
<proteinExistence type="predicted"/>
<accession>A0ABU8EPC7</accession>
<dbReference type="Proteomes" id="UP001382455">
    <property type="component" value="Unassembled WGS sequence"/>
</dbReference>
<gene>
    <name evidence="1" type="ORF">WAE96_03745</name>
</gene>
<organism evidence="1 2">
    <name type="scientific">Pseudoalteromonas spongiae</name>
    <dbReference type="NCBI Taxonomy" id="298657"/>
    <lineage>
        <taxon>Bacteria</taxon>
        <taxon>Pseudomonadati</taxon>
        <taxon>Pseudomonadota</taxon>
        <taxon>Gammaproteobacteria</taxon>
        <taxon>Alteromonadales</taxon>
        <taxon>Pseudoalteromonadaceae</taxon>
        <taxon>Pseudoalteromonas</taxon>
    </lineage>
</organism>
<sequence length="257" mass="29200">MDTLLQWNKAATQTNSILQRAKLQLTTQLRFKDTEYGTEYWFDKFTVGGTDNKYTINLINPSFSEKVICSWYCELLSEVQINDYDKNTYLYQFSKAQQTNIADMYAKLSTLSLDLEKSEIPVDIINARITLINDSEIKFDDFDSAYAFLTAALMEESFTPNNTTSHAPEDQQKIKSAARLNQQVCTLKDNFFGHVIAKNQQGIAVKLIGQATGKTGLGLKTLPSGYLKHHQEGFSYIALSKVQVFKHSDVYTCTIKY</sequence>
<dbReference type="EMBL" id="JBAWKS010000001">
    <property type="protein sequence ID" value="MEI4548824.1"/>
    <property type="molecule type" value="Genomic_DNA"/>
</dbReference>
<comment type="caution">
    <text evidence="1">The sequence shown here is derived from an EMBL/GenBank/DDBJ whole genome shotgun (WGS) entry which is preliminary data.</text>
</comment>
<dbReference type="RefSeq" id="WP_336434645.1">
    <property type="nucleotide sequence ID" value="NZ_JBAWKS010000001.1"/>
</dbReference>
<evidence type="ECO:0000313" key="1">
    <source>
        <dbReference type="EMBL" id="MEI4548824.1"/>
    </source>
</evidence>
<evidence type="ECO:0000313" key="2">
    <source>
        <dbReference type="Proteomes" id="UP001382455"/>
    </source>
</evidence>